<evidence type="ECO:0000313" key="2">
    <source>
        <dbReference type="EMBL" id="GFQ83138.1"/>
    </source>
</evidence>
<accession>A0A8X6FL82</accession>
<evidence type="ECO:0000256" key="1">
    <source>
        <dbReference type="SAM" id="MobiDB-lite"/>
    </source>
</evidence>
<name>A0A8X6FL82_TRICU</name>
<sequence length="180" mass="20878">MPQSNRPDLRSLRKPVSVDEEEGSSSDSEVEDFYDFLQIPYVEGSEDEIPFQYTYPYLQEVFLCGSPELLSTSAFVESPDELMMNSDEQQITMFENPEPLNTSAFTDDSKEQSQHEYHDLQQAEQVDQCDAPGPISASALEEDSEEFRIEHQDQHQKEQTDRDHYDTEDLNTSPKRIRRQ</sequence>
<dbReference type="AlphaFoldDB" id="A0A8X6FL82"/>
<feature type="compositionally biased region" description="Basic and acidic residues" evidence="1">
    <location>
        <begin position="146"/>
        <end position="167"/>
    </location>
</feature>
<gene>
    <name evidence="2" type="ORF">TNCT_645031</name>
</gene>
<dbReference type="EMBL" id="BMAO01002767">
    <property type="protein sequence ID" value="GFQ83138.1"/>
    <property type="molecule type" value="Genomic_DNA"/>
</dbReference>
<feature type="compositionally biased region" description="Acidic residues" evidence="1">
    <location>
        <begin position="18"/>
        <end position="31"/>
    </location>
</feature>
<dbReference type="OrthoDB" id="10434694at2759"/>
<feature type="region of interest" description="Disordered" evidence="1">
    <location>
        <begin position="98"/>
        <end position="180"/>
    </location>
</feature>
<feature type="compositionally biased region" description="Basic and acidic residues" evidence="1">
    <location>
        <begin position="107"/>
        <end position="121"/>
    </location>
</feature>
<organism evidence="2 3">
    <name type="scientific">Trichonephila clavata</name>
    <name type="common">Joro spider</name>
    <name type="synonym">Nephila clavata</name>
    <dbReference type="NCBI Taxonomy" id="2740835"/>
    <lineage>
        <taxon>Eukaryota</taxon>
        <taxon>Metazoa</taxon>
        <taxon>Ecdysozoa</taxon>
        <taxon>Arthropoda</taxon>
        <taxon>Chelicerata</taxon>
        <taxon>Arachnida</taxon>
        <taxon>Araneae</taxon>
        <taxon>Araneomorphae</taxon>
        <taxon>Entelegynae</taxon>
        <taxon>Araneoidea</taxon>
        <taxon>Nephilidae</taxon>
        <taxon>Trichonephila</taxon>
    </lineage>
</organism>
<reference evidence="2" key="1">
    <citation type="submission" date="2020-07" db="EMBL/GenBank/DDBJ databases">
        <title>Multicomponent nature underlies the extraordinary mechanical properties of spider dragline silk.</title>
        <authorList>
            <person name="Kono N."/>
            <person name="Nakamura H."/>
            <person name="Mori M."/>
            <person name="Yoshida Y."/>
            <person name="Ohtoshi R."/>
            <person name="Malay A.D."/>
            <person name="Moran D.A.P."/>
            <person name="Tomita M."/>
            <person name="Numata K."/>
            <person name="Arakawa K."/>
        </authorList>
    </citation>
    <scope>NUCLEOTIDE SEQUENCE</scope>
</reference>
<proteinExistence type="predicted"/>
<keyword evidence="3" id="KW-1185">Reference proteome</keyword>
<feature type="region of interest" description="Disordered" evidence="1">
    <location>
        <begin position="1"/>
        <end position="31"/>
    </location>
</feature>
<dbReference type="Proteomes" id="UP000887116">
    <property type="component" value="Unassembled WGS sequence"/>
</dbReference>
<protein>
    <submittedName>
        <fullName evidence="2">Uncharacterized protein</fullName>
    </submittedName>
</protein>
<comment type="caution">
    <text evidence="2">The sequence shown here is derived from an EMBL/GenBank/DDBJ whole genome shotgun (WGS) entry which is preliminary data.</text>
</comment>
<evidence type="ECO:0000313" key="3">
    <source>
        <dbReference type="Proteomes" id="UP000887116"/>
    </source>
</evidence>